<feature type="compositionally biased region" description="Low complexity" evidence="1">
    <location>
        <begin position="79"/>
        <end position="89"/>
    </location>
</feature>
<organism evidence="2 3">
    <name type="scientific">Zymoseptoria tritici ST99CH_1E4</name>
    <dbReference type="NCBI Taxonomy" id="1276532"/>
    <lineage>
        <taxon>Eukaryota</taxon>
        <taxon>Fungi</taxon>
        <taxon>Dikarya</taxon>
        <taxon>Ascomycota</taxon>
        <taxon>Pezizomycotina</taxon>
        <taxon>Dothideomycetes</taxon>
        <taxon>Dothideomycetidae</taxon>
        <taxon>Mycosphaerellales</taxon>
        <taxon>Mycosphaerellaceae</taxon>
        <taxon>Zymoseptoria</taxon>
    </lineage>
</organism>
<reference evidence="3" key="1">
    <citation type="submission" date="2017-05" db="EMBL/GenBank/DDBJ databases">
        <authorList>
            <person name="Song R."/>
            <person name="Chenine A.L."/>
            <person name="Ruprecht R.M."/>
        </authorList>
    </citation>
    <scope>NUCLEOTIDE SEQUENCE [LARGE SCALE GENOMIC DNA]</scope>
</reference>
<evidence type="ECO:0000313" key="2">
    <source>
        <dbReference type="EMBL" id="SMR41317.1"/>
    </source>
</evidence>
<dbReference type="Proteomes" id="UP000245764">
    <property type="component" value="Chromosome 1"/>
</dbReference>
<feature type="region of interest" description="Disordered" evidence="1">
    <location>
        <begin position="71"/>
        <end position="102"/>
    </location>
</feature>
<protein>
    <submittedName>
        <fullName evidence="2">Uncharacterized protein</fullName>
    </submittedName>
</protein>
<sequence>MVDGKDLNVKYHVEATGQVNLIGEEEQDELAADIEDPLVSLSVTMLRCKALDPTAANTLLRQRHLPIDLAHSEIPRRCTSTTSPSSSQPLPSPSPPPFLSQLARLNPVPKLQDKAKSAVTKAASKSDCSVVLVTLDFAIARWIRDRDE</sequence>
<dbReference type="AlphaFoldDB" id="A0A2H1FJ16"/>
<name>A0A2H1FJ16_ZYMTR</name>
<accession>A0A2H1FJ16</accession>
<dbReference type="EMBL" id="LT854253">
    <property type="protein sequence ID" value="SMR41317.1"/>
    <property type="molecule type" value="Genomic_DNA"/>
</dbReference>
<evidence type="ECO:0000313" key="3">
    <source>
        <dbReference type="Proteomes" id="UP000245764"/>
    </source>
</evidence>
<evidence type="ECO:0000256" key="1">
    <source>
        <dbReference type="SAM" id="MobiDB-lite"/>
    </source>
</evidence>
<gene>
    <name evidence="2" type="ORF">ZT1E4_G95</name>
</gene>
<proteinExistence type="predicted"/>